<proteinExistence type="predicted"/>
<evidence type="ECO:0000313" key="1">
    <source>
        <dbReference type="EMBL" id="KAK3742423.1"/>
    </source>
</evidence>
<evidence type="ECO:0000313" key="2">
    <source>
        <dbReference type="Proteomes" id="UP001283361"/>
    </source>
</evidence>
<organism evidence="1 2">
    <name type="scientific">Elysia crispata</name>
    <name type="common">lettuce slug</name>
    <dbReference type="NCBI Taxonomy" id="231223"/>
    <lineage>
        <taxon>Eukaryota</taxon>
        <taxon>Metazoa</taxon>
        <taxon>Spiralia</taxon>
        <taxon>Lophotrochozoa</taxon>
        <taxon>Mollusca</taxon>
        <taxon>Gastropoda</taxon>
        <taxon>Heterobranchia</taxon>
        <taxon>Euthyneura</taxon>
        <taxon>Panpulmonata</taxon>
        <taxon>Sacoglossa</taxon>
        <taxon>Placobranchoidea</taxon>
        <taxon>Plakobranchidae</taxon>
        <taxon>Elysia</taxon>
    </lineage>
</organism>
<keyword evidence="2" id="KW-1185">Reference proteome</keyword>
<comment type="caution">
    <text evidence="1">The sequence shown here is derived from an EMBL/GenBank/DDBJ whole genome shotgun (WGS) entry which is preliminary data.</text>
</comment>
<dbReference type="EMBL" id="JAWDGP010006357">
    <property type="protein sequence ID" value="KAK3742423.1"/>
    <property type="molecule type" value="Genomic_DNA"/>
</dbReference>
<name>A0AAE1CXP6_9GAST</name>
<accession>A0AAE1CXP6</accession>
<gene>
    <name evidence="1" type="ORF">RRG08_019175</name>
</gene>
<dbReference type="Proteomes" id="UP001283361">
    <property type="component" value="Unassembled WGS sequence"/>
</dbReference>
<protein>
    <submittedName>
        <fullName evidence="1">Uncharacterized protein</fullName>
    </submittedName>
</protein>
<dbReference type="AlphaFoldDB" id="A0AAE1CXP6"/>
<reference evidence="1" key="1">
    <citation type="journal article" date="2023" name="G3 (Bethesda)">
        <title>A reference genome for the long-term kleptoplast-retaining sea slug Elysia crispata morphotype clarki.</title>
        <authorList>
            <person name="Eastman K.E."/>
            <person name="Pendleton A.L."/>
            <person name="Shaikh M.A."/>
            <person name="Suttiyut T."/>
            <person name="Ogas R."/>
            <person name="Tomko P."/>
            <person name="Gavelis G."/>
            <person name="Widhalm J.R."/>
            <person name="Wisecaver J.H."/>
        </authorList>
    </citation>
    <scope>NUCLEOTIDE SEQUENCE</scope>
    <source>
        <strain evidence="1">ECLA1</strain>
    </source>
</reference>
<sequence length="83" mass="9547">MGSNYFEFSKRLKRLDGSPLRMHFSSMTSSERRSTRQITENGHHLSQFVKCFSEQLRYRTSLQSSGLDETGLGSILYSSHMPP</sequence>